<evidence type="ECO:0000256" key="5">
    <source>
        <dbReference type="ARBA" id="ARBA00023136"/>
    </source>
</evidence>
<sequence>MPAKINSCIFCRHRFSGSKMDSNRYVKCFTVYYYIYIIFGLLSQSILFHLIRRKSPPSLSSLKYYLWNTCLIQIIEIILGFFTQNRNLPNKTSLAILPGGPCKYFSEYVCFACYHIFLAVSMLVAISIANTVAFRFLLLRYNGLSKQSIMKMIAASYIPSILLSIIPFLDTWDFSEVRRLTAIEHPTYDLTIYGNYPGFANITTVPFLSATLIVAIGAYGIPLLSAILTKWILSMILRNGSMSRKTKHHAIMLVYGLACQTLLPLISYVPIITLYLISQITGEEMLLTEHFLMLCSGFPALIDPFISFYFIVPFRNALIGFVRRKPVIEETTMVVSSVSFVKRSL</sequence>
<evidence type="ECO:0000256" key="2">
    <source>
        <dbReference type="ARBA" id="ARBA00009166"/>
    </source>
</evidence>
<evidence type="ECO:0000256" key="3">
    <source>
        <dbReference type="ARBA" id="ARBA00022692"/>
    </source>
</evidence>
<comment type="subcellular location">
    <subcellularLocation>
        <location evidence="1">Membrane</location>
        <topology evidence="1">Multi-pass membrane protein</topology>
    </subcellularLocation>
</comment>
<evidence type="ECO:0000256" key="1">
    <source>
        <dbReference type="ARBA" id="ARBA00004141"/>
    </source>
</evidence>
<keyword evidence="8" id="KW-1185">Reference proteome</keyword>
<comment type="caution">
    <text evidence="7">The sequence shown here is derived from an EMBL/GenBank/DDBJ whole genome shotgun (WGS) entry which is preliminary data.</text>
</comment>
<name>A0A9P1IBT9_9PELO</name>
<gene>
    <name evidence="7" type="ORF">CAMP_LOCUS4507</name>
</gene>
<keyword evidence="3 6" id="KW-0812">Transmembrane</keyword>
<dbReference type="Pfam" id="PF10317">
    <property type="entry name" value="7TM_GPCR_Srd"/>
    <property type="match status" value="1"/>
</dbReference>
<dbReference type="PANTHER" id="PTHR22945:SF40">
    <property type="entry name" value="SERPENTINE RECEPTOR, CLASS D (DELTA)-RELATED"/>
    <property type="match status" value="1"/>
</dbReference>
<accession>A0A9P1IBT9</accession>
<dbReference type="SUPFAM" id="SSF81321">
    <property type="entry name" value="Family A G protein-coupled receptor-like"/>
    <property type="match status" value="1"/>
</dbReference>
<feature type="transmembrane region" description="Helical" evidence="6">
    <location>
        <begin position="290"/>
        <end position="314"/>
    </location>
</feature>
<dbReference type="EMBL" id="CANHGI010000002">
    <property type="protein sequence ID" value="CAI5441870.1"/>
    <property type="molecule type" value="Genomic_DNA"/>
</dbReference>
<dbReference type="AlphaFoldDB" id="A0A9P1IBT9"/>
<dbReference type="Gene3D" id="1.20.1070.10">
    <property type="entry name" value="Rhodopsin 7-helix transmembrane proteins"/>
    <property type="match status" value="1"/>
</dbReference>
<feature type="transmembrane region" description="Helical" evidence="6">
    <location>
        <begin position="207"/>
        <end position="233"/>
    </location>
</feature>
<feature type="transmembrane region" description="Helical" evidence="6">
    <location>
        <begin position="149"/>
        <end position="169"/>
    </location>
</feature>
<dbReference type="Proteomes" id="UP001152747">
    <property type="component" value="Unassembled WGS sequence"/>
</dbReference>
<evidence type="ECO:0000256" key="4">
    <source>
        <dbReference type="ARBA" id="ARBA00022989"/>
    </source>
</evidence>
<organism evidence="7 8">
    <name type="scientific">Caenorhabditis angaria</name>
    <dbReference type="NCBI Taxonomy" id="860376"/>
    <lineage>
        <taxon>Eukaryota</taxon>
        <taxon>Metazoa</taxon>
        <taxon>Ecdysozoa</taxon>
        <taxon>Nematoda</taxon>
        <taxon>Chromadorea</taxon>
        <taxon>Rhabditida</taxon>
        <taxon>Rhabditina</taxon>
        <taxon>Rhabditomorpha</taxon>
        <taxon>Rhabditoidea</taxon>
        <taxon>Rhabditidae</taxon>
        <taxon>Peloderinae</taxon>
        <taxon>Caenorhabditis</taxon>
    </lineage>
</organism>
<keyword evidence="4 6" id="KW-1133">Transmembrane helix</keyword>
<proteinExistence type="inferred from homology"/>
<keyword evidence="5 6" id="KW-0472">Membrane</keyword>
<evidence type="ECO:0000313" key="7">
    <source>
        <dbReference type="EMBL" id="CAI5441870.1"/>
    </source>
</evidence>
<dbReference type="OrthoDB" id="5835297at2759"/>
<feature type="transmembrane region" description="Helical" evidence="6">
    <location>
        <begin position="64"/>
        <end position="83"/>
    </location>
</feature>
<dbReference type="GO" id="GO:0016020">
    <property type="term" value="C:membrane"/>
    <property type="evidence" value="ECO:0007669"/>
    <property type="project" value="UniProtKB-SubCell"/>
</dbReference>
<reference evidence="7" key="1">
    <citation type="submission" date="2022-11" db="EMBL/GenBank/DDBJ databases">
        <authorList>
            <person name="Kikuchi T."/>
        </authorList>
    </citation>
    <scope>NUCLEOTIDE SEQUENCE</scope>
    <source>
        <strain evidence="7">PS1010</strain>
    </source>
</reference>
<feature type="transmembrane region" description="Helical" evidence="6">
    <location>
        <begin position="253"/>
        <end position="278"/>
    </location>
</feature>
<dbReference type="PANTHER" id="PTHR22945">
    <property type="entry name" value="SERPENTINE RECEPTOR, CLASS D DELTA"/>
    <property type="match status" value="1"/>
</dbReference>
<feature type="transmembrane region" description="Helical" evidence="6">
    <location>
        <begin position="31"/>
        <end position="52"/>
    </location>
</feature>
<evidence type="ECO:0000256" key="6">
    <source>
        <dbReference type="SAM" id="Phobius"/>
    </source>
</evidence>
<comment type="similarity">
    <text evidence="2">Belongs to the nematode receptor-like protein srd family.</text>
</comment>
<evidence type="ECO:0000313" key="8">
    <source>
        <dbReference type="Proteomes" id="UP001152747"/>
    </source>
</evidence>
<dbReference type="InterPro" id="IPR019421">
    <property type="entry name" value="7TM_GPCR_serpentine_rcpt_Srd"/>
</dbReference>
<dbReference type="InterPro" id="IPR050920">
    <property type="entry name" value="Nematode_rcpt-like_delta"/>
</dbReference>
<protein>
    <submittedName>
        <fullName evidence="7">Uncharacterized protein</fullName>
    </submittedName>
</protein>
<feature type="transmembrane region" description="Helical" evidence="6">
    <location>
        <begin position="114"/>
        <end position="137"/>
    </location>
</feature>